<dbReference type="CDD" id="cd00093">
    <property type="entry name" value="HTH_XRE"/>
    <property type="match status" value="1"/>
</dbReference>
<keyword evidence="3" id="KW-1185">Reference proteome</keyword>
<reference evidence="2 3" key="1">
    <citation type="submission" date="2023-02" db="EMBL/GenBank/DDBJ databases">
        <title>Antimicrobial susceptibility testing and tentative epidemiological cut-off values for Lactobacillaceae family species intended for ingestion.</title>
        <authorList>
            <person name="Noehr-Meldgaard K."/>
            <person name="Struve C."/>
            <person name="Ingmer H."/>
            <person name="Koza A."/>
            <person name="Al-Nakeeb K."/>
            <person name="Agersoe Y."/>
        </authorList>
    </citation>
    <scope>NUCLEOTIDE SEQUENCE [LARGE SCALE GENOMIC DNA]</scope>
    <source>
        <strain evidence="2 3">DSM 20193</strain>
    </source>
</reference>
<dbReference type="EMBL" id="JARGDN010000004">
    <property type="protein sequence ID" value="MDG9733445.1"/>
    <property type="molecule type" value="Genomic_DNA"/>
</dbReference>
<dbReference type="Proteomes" id="UP001529201">
    <property type="component" value="Unassembled WGS sequence"/>
</dbReference>
<dbReference type="GeneID" id="64345007"/>
<evidence type="ECO:0000259" key="1">
    <source>
        <dbReference type="PROSITE" id="PS50943"/>
    </source>
</evidence>
<evidence type="ECO:0000313" key="2">
    <source>
        <dbReference type="EMBL" id="MDG9733445.1"/>
    </source>
</evidence>
<organism evidence="2 3">
    <name type="scientific">Leuconostoc pseudomesenteroides</name>
    <dbReference type="NCBI Taxonomy" id="33968"/>
    <lineage>
        <taxon>Bacteria</taxon>
        <taxon>Bacillati</taxon>
        <taxon>Bacillota</taxon>
        <taxon>Bacilli</taxon>
        <taxon>Lactobacillales</taxon>
        <taxon>Lactobacillaceae</taxon>
        <taxon>Leuconostoc</taxon>
    </lineage>
</organism>
<protein>
    <submittedName>
        <fullName evidence="2">Helix-turn-helix transcriptional regulator</fullName>
    </submittedName>
</protein>
<dbReference type="PROSITE" id="PS50943">
    <property type="entry name" value="HTH_CROC1"/>
    <property type="match status" value="1"/>
</dbReference>
<dbReference type="SUPFAM" id="SSF47413">
    <property type="entry name" value="lambda repressor-like DNA-binding domains"/>
    <property type="match status" value="1"/>
</dbReference>
<gene>
    <name evidence="2" type="ORF">P1N92_04835</name>
</gene>
<name>A0ABT6HBH9_LEUPS</name>
<comment type="caution">
    <text evidence="2">The sequence shown here is derived from an EMBL/GenBank/DDBJ whole genome shotgun (WGS) entry which is preliminary data.</text>
</comment>
<dbReference type="InterPro" id="IPR010982">
    <property type="entry name" value="Lambda_DNA-bd_dom_sf"/>
</dbReference>
<dbReference type="Pfam" id="PF01381">
    <property type="entry name" value="HTH_3"/>
    <property type="match status" value="1"/>
</dbReference>
<proteinExistence type="predicted"/>
<sequence length="117" mass="13280">MALIDRVKEVSKKNGLSLTELAIKAGIGEKSIYSWNKREPTVATLQKVADVLNVSTDYLLGRSDILQSKNSTKDQTVDILDDETILAFDGMEIEESEKEKLRDYARYIISLREKENK</sequence>
<dbReference type="SMART" id="SM00530">
    <property type="entry name" value="HTH_XRE"/>
    <property type="match status" value="1"/>
</dbReference>
<evidence type="ECO:0000313" key="3">
    <source>
        <dbReference type="Proteomes" id="UP001529201"/>
    </source>
</evidence>
<accession>A0ABT6HBH9</accession>
<dbReference type="RefSeq" id="WP_010276519.1">
    <property type="nucleotide sequence ID" value="NZ_CP065993.1"/>
</dbReference>
<dbReference type="InterPro" id="IPR001387">
    <property type="entry name" value="Cro/C1-type_HTH"/>
</dbReference>
<feature type="domain" description="HTH cro/C1-type" evidence="1">
    <location>
        <begin position="7"/>
        <end position="59"/>
    </location>
</feature>
<dbReference type="Gene3D" id="1.10.260.40">
    <property type="entry name" value="lambda repressor-like DNA-binding domains"/>
    <property type="match status" value="1"/>
</dbReference>